<proteinExistence type="predicted"/>
<name>A0A7C2JWJ8_9PLAN</name>
<dbReference type="PANTHER" id="PTHR12993">
    <property type="entry name" value="N-ACETYLGLUCOSAMINYL-PHOSPHATIDYLINOSITOL DE-N-ACETYLASE-RELATED"/>
    <property type="match status" value="1"/>
</dbReference>
<protein>
    <submittedName>
        <fullName evidence="1">PIG-L family deacetylase</fullName>
    </submittedName>
</protein>
<dbReference type="Gene3D" id="3.40.50.10320">
    <property type="entry name" value="LmbE-like"/>
    <property type="match status" value="1"/>
</dbReference>
<dbReference type="GO" id="GO:0016811">
    <property type="term" value="F:hydrolase activity, acting on carbon-nitrogen (but not peptide) bonds, in linear amides"/>
    <property type="evidence" value="ECO:0007669"/>
    <property type="project" value="TreeGrafter"/>
</dbReference>
<sequence>MNAVALPTCQCQQPNAPLPSVAALQATVARSSVRVLVISVHPDDEALGCAGTILRHRDRGDELHWLIVTQAHPPRWPQAVIDRKAEEVSRAADLYGMKQVTKLGQPTTQLDQVPQGELIGQLAEHVAKVQPEVIYTIHDGDVHTDHRVTFSALTSAVKPFNMQKLGVRRLLSFETLSSTDAAPQLVNRLFIPNVYHDITPYIDKKLAAMAIFDTEQQTPWQPRGDSAIRALARYRGATMAVEYAEAFMLIRECQW</sequence>
<gene>
    <name evidence="1" type="ORF">ENQ76_02280</name>
</gene>
<dbReference type="Pfam" id="PF02585">
    <property type="entry name" value="PIG-L"/>
    <property type="match status" value="1"/>
</dbReference>
<dbReference type="EMBL" id="DSOK01000072">
    <property type="protein sequence ID" value="HEN14284.1"/>
    <property type="molecule type" value="Genomic_DNA"/>
</dbReference>
<accession>A0A7C2JWJ8</accession>
<dbReference type="SUPFAM" id="SSF102588">
    <property type="entry name" value="LmbE-like"/>
    <property type="match status" value="1"/>
</dbReference>
<dbReference type="AlphaFoldDB" id="A0A7C2JWJ8"/>
<comment type="caution">
    <text evidence="1">The sequence shown here is derived from an EMBL/GenBank/DDBJ whole genome shotgun (WGS) entry which is preliminary data.</text>
</comment>
<dbReference type="InterPro" id="IPR024078">
    <property type="entry name" value="LmbE-like_dom_sf"/>
</dbReference>
<reference evidence="1" key="1">
    <citation type="journal article" date="2020" name="mSystems">
        <title>Genome- and Community-Level Interaction Insights into Carbon Utilization and Element Cycling Functions of Hydrothermarchaeota in Hydrothermal Sediment.</title>
        <authorList>
            <person name="Zhou Z."/>
            <person name="Liu Y."/>
            <person name="Xu W."/>
            <person name="Pan J."/>
            <person name="Luo Z.H."/>
            <person name="Li M."/>
        </authorList>
    </citation>
    <scope>NUCLEOTIDE SEQUENCE [LARGE SCALE GENOMIC DNA]</scope>
    <source>
        <strain evidence="1">SpSt-339</strain>
    </source>
</reference>
<dbReference type="InterPro" id="IPR003737">
    <property type="entry name" value="GlcNAc_PI_deacetylase-related"/>
</dbReference>
<evidence type="ECO:0000313" key="1">
    <source>
        <dbReference type="EMBL" id="HEN14284.1"/>
    </source>
</evidence>
<dbReference type="PANTHER" id="PTHR12993:SF11">
    <property type="entry name" value="N-ACETYLGLUCOSAMINYL-PHOSPHATIDYLINOSITOL DE-N-ACETYLASE"/>
    <property type="match status" value="1"/>
</dbReference>
<organism evidence="1">
    <name type="scientific">Schlesneria paludicola</name>
    <dbReference type="NCBI Taxonomy" id="360056"/>
    <lineage>
        <taxon>Bacteria</taxon>
        <taxon>Pseudomonadati</taxon>
        <taxon>Planctomycetota</taxon>
        <taxon>Planctomycetia</taxon>
        <taxon>Planctomycetales</taxon>
        <taxon>Planctomycetaceae</taxon>
        <taxon>Schlesneria</taxon>
    </lineage>
</organism>